<dbReference type="GO" id="GO:0046316">
    <property type="term" value="F:gluconokinase activity"/>
    <property type="evidence" value="ECO:0007669"/>
    <property type="project" value="UniProtKB-EC"/>
</dbReference>
<dbReference type="InterPro" id="IPR006001">
    <property type="entry name" value="Therm_gnt_kin"/>
</dbReference>
<dbReference type="PANTHER" id="PTHR43442:SF3">
    <property type="entry name" value="GLUCONOKINASE-RELATED"/>
    <property type="match status" value="1"/>
</dbReference>
<feature type="non-terminal residue" evidence="10">
    <location>
        <position position="187"/>
    </location>
</feature>
<comment type="similarity">
    <text evidence="2">Belongs to the gluconokinase GntK/GntV family.</text>
</comment>
<dbReference type="Gene3D" id="3.40.50.300">
    <property type="entry name" value="P-loop containing nucleotide triphosphate hydrolases"/>
    <property type="match status" value="2"/>
</dbReference>
<evidence type="ECO:0000313" key="10">
    <source>
        <dbReference type="EMBL" id="VDI49812.1"/>
    </source>
</evidence>
<evidence type="ECO:0000256" key="2">
    <source>
        <dbReference type="ARBA" id="ARBA00008420"/>
    </source>
</evidence>
<gene>
    <name evidence="10" type="ORF">MGAL_10B072658</name>
</gene>
<evidence type="ECO:0000256" key="4">
    <source>
        <dbReference type="ARBA" id="ARBA00022679"/>
    </source>
</evidence>
<keyword evidence="11" id="KW-1185">Reference proteome</keyword>
<dbReference type="PANTHER" id="PTHR43442">
    <property type="entry name" value="GLUCONOKINASE-RELATED"/>
    <property type="match status" value="1"/>
</dbReference>
<evidence type="ECO:0000256" key="7">
    <source>
        <dbReference type="ARBA" id="ARBA00022840"/>
    </source>
</evidence>
<dbReference type="GO" id="GO:0005737">
    <property type="term" value="C:cytoplasm"/>
    <property type="evidence" value="ECO:0007669"/>
    <property type="project" value="TreeGrafter"/>
</dbReference>
<comment type="caution">
    <text evidence="10">The sequence shown here is derived from an EMBL/GenBank/DDBJ whole genome shotgun (WGS) entry which is preliminary data.</text>
</comment>
<dbReference type="EC" id="2.7.1.12" evidence="3"/>
<evidence type="ECO:0000256" key="9">
    <source>
        <dbReference type="ARBA" id="ARBA00048090"/>
    </source>
</evidence>
<comment type="catalytic activity">
    <reaction evidence="9">
        <text>D-gluconate + ATP = 6-phospho-D-gluconate + ADP + H(+)</text>
        <dbReference type="Rhea" id="RHEA:19433"/>
        <dbReference type="ChEBI" id="CHEBI:15378"/>
        <dbReference type="ChEBI" id="CHEBI:18391"/>
        <dbReference type="ChEBI" id="CHEBI:30616"/>
        <dbReference type="ChEBI" id="CHEBI:58759"/>
        <dbReference type="ChEBI" id="CHEBI:456216"/>
        <dbReference type="EC" id="2.7.1.12"/>
    </reaction>
</comment>
<sequence>TVVGEALANEENGEVKNDTDTVLERLKTEYESAFNSFNSCNNYDDTFLANIKNRVRNENNYRNNIDVSGLNHEISREEVKDAVYKAKLDLQYGLFLKLNIVFRDADEFHSVENKNKMAQSIPLTDEGSQECIQKRLEKRTGHFMPPALLKSQFSTLEEPTADESFCATVEIDEKSVSEIVKNILGIL</sequence>
<evidence type="ECO:0000256" key="8">
    <source>
        <dbReference type="ARBA" id="ARBA00029835"/>
    </source>
</evidence>
<dbReference type="OrthoDB" id="275177at2759"/>
<dbReference type="EMBL" id="UYJE01006873">
    <property type="protein sequence ID" value="VDI49812.1"/>
    <property type="molecule type" value="Genomic_DNA"/>
</dbReference>
<evidence type="ECO:0000256" key="5">
    <source>
        <dbReference type="ARBA" id="ARBA00022741"/>
    </source>
</evidence>
<name>A0A8B6FJT4_MYTGA</name>
<keyword evidence="4 10" id="KW-0808">Transferase</keyword>
<evidence type="ECO:0000313" key="11">
    <source>
        <dbReference type="Proteomes" id="UP000596742"/>
    </source>
</evidence>
<keyword evidence="7" id="KW-0067">ATP-binding</keyword>
<accession>A0A8B6FJT4</accession>
<dbReference type="UniPathway" id="UPA00792"/>
<dbReference type="AlphaFoldDB" id="A0A8B6FJT4"/>
<evidence type="ECO:0000256" key="6">
    <source>
        <dbReference type="ARBA" id="ARBA00022777"/>
    </source>
</evidence>
<dbReference type="GO" id="GO:0005975">
    <property type="term" value="P:carbohydrate metabolic process"/>
    <property type="evidence" value="ECO:0007669"/>
    <property type="project" value="InterPro"/>
</dbReference>
<evidence type="ECO:0000256" key="3">
    <source>
        <dbReference type="ARBA" id="ARBA00012054"/>
    </source>
</evidence>
<dbReference type="InterPro" id="IPR027417">
    <property type="entry name" value="P-loop_NTPase"/>
</dbReference>
<evidence type="ECO:0000256" key="1">
    <source>
        <dbReference type="ARBA" id="ARBA00004875"/>
    </source>
</evidence>
<dbReference type="GO" id="GO:0005524">
    <property type="term" value="F:ATP binding"/>
    <property type="evidence" value="ECO:0007669"/>
    <property type="project" value="UniProtKB-KW"/>
</dbReference>
<dbReference type="Proteomes" id="UP000596742">
    <property type="component" value="Unassembled WGS sequence"/>
</dbReference>
<organism evidence="10 11">
    <name type="scientific">Mytilus galloprovincialis</name>
    <name type="common">Mediterranean mussel</name>
    <dbReference type="NCBI Taxonomy" id="29158"/>
    <lineage>
        <taxon>Eukaryota</taxon>
        <taxon>Metazoa</taxon>
        <taxon>Spiralia</taxon>
        <taxon>Lophotrochozoa</taxon>
        <taxon>Mollusca</taxon>
        <taxon>Bivalvia</taxon>
        <taxon>Autobranchia</taxon>
        <taxon>Pteriomorphia</taxon>
        <taxon>Mytilida</taxon>
        <taxon>Mytiloidea</taxon>
        <taxon>Mytilidae</taxon>
        <taxon>Mytilinae</taxon>
        <taxon>Mytilus</taxon>
    </lineage>
</organism>
<keyword evidence="5" id="KW-0547">Nucleotide-binding</keyword>
<reference evidence="10" key="1">
    <citation type="submission" date="2018-11" db="EMBL/GenBank/DDBJ databases">
        <authorList>
            <person name="Alioto T."/>
            <person name="Alioto T."/>
        </authorList>
    </citation>
    <scope>NUCLEOTIDE SEQUENCE</scope>
</reference>
<keyword evidence="6 10" id="KW-0418">Kinase</keyword>
<proteinExistence type="inferred from homology"/>
<protein>
    <recommendedName>
        <fullName evidence="3">gluconokinase</fullName>
        <ecNumber evidence="3">2.7.1.12</ecNumber>
    </recommendedName>
    <alternativeName>
        <fullName evidence="8">Gluconate kinase</fullName>
    </alternativeName>
</protein>
<comment type="pathway">
    <text evidence="1">Carbohydrate acid metabolism; D-gluconate degradation.</text>
</comment>